<sequence>MFKMKKRSGDFHRNFTVLGLKCTHTERSDDLNPPFPFYLYVAGMRMGTKQKRKLYLAAIKYRCGIKEWYK</sequence>
<geneLocation type="plasmid" evidence="1 2">
    <name>pSC2</name>
</geneLocation>
<dbReference type="PATRIC" id="fig|886882.15.peg.5979"/>
<evidence type="ECO:0000313" key="1">
    <source>
        <dbReference type="EMBL" id="AKA44392.1"/>
    </source>
</evidence>
<dbReference type="Proteomes" id="UP000006868">
    <property type="component" value="Plasmid pSC2"/>
</dbReference>
<dbReference type="KEGG" id="ppm:PPSC2_28195"/>
<organism evidence="1 2">
    <name type="scientific">Paenibacillus polymyxa (strain SC2)</name>
    <name type="common">Bacillus polymyxa</name>
    <dbReference type="NCBI Taxonomy" id="886882"/>
    <lineage>
        <taxon>Bacteria</taxon>
        <taxon>Bacillati</taxon>
        <taxon>Bacillota</taxon>
        <taxon>Bacilli</taxon>
        <taxon>Bacillales</taxon>
        <taxon>Paenibacillaceae</taxon>
        <taxon>Paenibacillus</taxon>
    </lineage>
</organism>
<keyword evidence="1" id="KW-0614">Plasmid</keyword>
<gene>
    <name evidence="1" type="ORF">PPSC2_28195</name>
</gene>
<dbReference type="HOGENOM" id="CLU_2754146_0_0_9"/>
<name>A0A0D5ZCZ2_PAEPS</name>
<dbReference type="AlphaFoldDB" id="A0A0D5ZCZ2"/>
<reference evidence="1 2" key="1">
    <citation type="journal article" date="2011" name="J. Bacteriol.">
        <title>Complete genome sequence of Paenibacillus polymyxa SC2, a strain of plant growth-promoting Rhizobacterium with broad-spectrum antimicrobial activity.</title>
        <authorList>
            <person name="Ma M."/>
            <person name="Wang C."/>
            <person name="Ding Y."/>
            <person name="Li L."/>
            <person name="Shen D."/>
            <person name="Jiang X."/>
            <person name="Guan D."/>
            <person name="Cao F."/>
            <person name="Chen H."/>
            <person name="Feng R."/>
            <person name="Wang X."/>
            <person name="Ge Y."/>
            <person name="Yao L."/>
            <person name="Bing X."/>
            <person name="Yang X."/>
            <person name="Li J."/>
            <person name="Du B."/>
        </authorList>
    </citation>
    <scope>NUCLEOTIDE SEQUENCE [LARGE SCALE GENOMIC DNA]</scope>
    <source>
        <strain evidence="1 2">SC2</strain>
        <plasmid evidence="2">pSC2</plasmid>
    </source>
</reference>
<dbReference type="EMBL" id="CP002214">
    <property type="protein sequence ID" value="AKA44392.1"/>
    <property type="molecule type" value="Genomic_DNA"/>
</dbReference>
<accession>A0A0D5ZCZ2</accession>
<evidence type="ECO:0000313" key="2">
    <source>
        <dbReference type="Proteomes" id="UP000006868"/>
    </source>
</evidence>
<proteinExistence type="predicted"/>
<dbReference type="RefSeq" id="WP_043886255.1">
    <property type="nucleotide sequence ID" value="NC_014628.2"/>
</dbReference>
<protein>
    <submittedName>
        <fullName evidence="1">Uncharacterized protein</fullName>
    </submittedName>
</protein>